<reference evidence="10 11" key="1">
    <citation type="submission" date="2020-04" db="EMBL/GenBank/DDBJ databases">
        <title>Collinsella sp. KGMB02528 nov., an anaerobic actinobacterium isolated from human feces.</title>
        <authorList>
            <person name="Han K.-I."/>
            <person name="Eom M.K."/>
            <person name="Kim J.-S."/>
            <person name="Lee K.C."/>
            <person name="Suh M.K."/>
            <person name="Park S.-H."/>
            <person name="Lee J.H."/>
            <person name="Kang S.W."/>
            <person name="Park J.-E."/>
            <person name="Oh B.S."/>
            <person name="Yu S.Y."/>
            <person name="Choi S.-H."/>
            <person name="Lee D.H."/>
            <person name="Yoon H."/>
            <person name="Kim B.-Y."/>
            <person name="Lee J.H."/>
            <person name="Lee J.-S."/>
        </authorList>
    </citation>
    <scope>NUCLEOTIDE SEQUENCE [LARGE SCALE GENOMIC DNA]</scope>
    <source>
        <strain evidence="10 11">KGMB02528</strain>
    </source>
</reference>
<dbReference type="AlphaFoldDB" id="A0A7X9UAN2"/>
<feature type="compositionally biased region" description="Polar residues" evidence="7">
    <location>
        <begin position="8"/>
        <end position="17"/>
    </location>
</feature>
<name>A0A7X9UAN2_9ACTN</name>
<feature type="domain" description="EamA" evidence="9">
    <location>
        <begin position="197"/>
        <end position="328"/>
    </location>
</feature>
<comment type="subcellular location">
    <subcellularLocation>
        <location evidence="1">Cell membrane</location>
        <topology evidence="1">Multi-pass membrane protein</topology>
    </subcellularLocation>
</comment>
<feature type="transmembrane region" description="Helical" evidence="8">
    <location>
        <begin position="226"/>
        <end position="246"/>
    </location>
</feature>
<evidence type="ECO:0000256" key="1">
    <source>
        <dbReference type="ARBA" id="ARBA00004651"/>
    </source>
</evidence>
<evidence type="ECO:0000256" key="3">
    <source>
        <dbReference type="ARBA" id="ARBA00022475"/>
    </source>
</evidence>
<dbReference type="InterPro" id="IPR000620">
    <property type="entry name" value="EamA_dom"/>
</dbReference>
<keyword evidence="6 8" id="KW-0472">Membrane</keyword>
<feature type="domain" description="EamA" evidence="9">
    <location>
        <begin position="44"/>
        <end position="183"/>
    </location>
</feature>
<keyword evidence="5 8" id="KW-1133">Transmembrane helix</keyword>
<evidence type="ECO:0000313" key="10">
    <source>
        <dbReference type="EMBL" id="NMF54967.1"/>
    </source>
</evidence>
<evidence type="ECO:0000256" key="5">
    <source>
        <dbReference type="ARBA" id="ARBA00022989"/>
    </source>
</evidence>
<dbReference type="PANTHER" id="PTHR32322:SF18">
    <property type="entry name" value="S-ADENOSYLMETHIONINE_S-ADENOSYLHOMOCYSTEINE TRANSPORTER"/>
    <property type="match status" value="1"/>
</dbReference>
<comment type="caution">
    <text evidence="10">The sequence shown here is derived from an EMBL/GenBank/DDBJ whole genome shotgun (WGS) entry which is preliminary data.</text>
</comment>
<dbReference type="InterPro" id="IPR050638">
    <property type="entry name" value="AA-Vitamin_Transporters"/>
</dbReference>
<feature type="transmembrane region" description="Helical" evidence="8">
    <location>
        <begin position="296"/>
        <end position="327"/>
    </location>
</feature>
<evidence type="ECO:0000313" key="11">
    <source>
        <dbReference type="Proteomes" id="UP000546970"/>
    </source>
</evidence>
<feature type="transmembrane region" description="Helical" evidence="8">
    <location>
        <begin position="199"/>
        <end position="219"/>
    </location>
</feature>
<feature type="transmembrane region" description="Helical" evidence="8">
    <location>
        <begin position="75"/>
        <end position="95"/>
    </location>
</feature>
<dbReference type="InterPro" id="IPR037185">
    <property type="entry name" value="EmrE-like"/>
</dbReference>
<protein>
    <submittedName>
        <fullName evidence="10">EamA family transporter</fullName>
    </submittedName>
</protein>
<evidence type="ECO:0000259" key="9">
    <source>
        <dbReference type="Pfam" id="PF00892"/>
    </source>
</evidence>
<organism evidence="10 11">
    <name type="scientific">Collinsella acetigenes</name>
    <dbReference type="NCBI Taxonomy" id="2713419"/>
    <lineage>
        <taxon>Bacteria</taxon>
        <taxon>Bacillati</taxon>
        <taxon>Actinomycetota</taxon>
        <taxon>Coriobacteriia</taxon>
        <taxon>Coriobacteriales</taxon>
        <taxon>Coriobacteriaceae</taxon>
        <taxon>Collinsella</taxon>
    </lineage>
</organism>
<feature type="transmembrane region" description="Helical" evidence="8">
    <location>
        <begin position="115"/>
        <end position="132"/>
    </location>
</feature>
<dbReference type="GO" id="GO:0005886">
    <property type="term" value="C:plasma membrane"/>
    <property type="evidence" value="ECO:0007669"/>
    <property type="project" value="UniProtKB-SubCell"/>
</dbReference>
<keyword evidence="11" id="KW-1185">Reference proteome</keyword>
<gene>
    <name evidence="10" type="ORF">HF320_01275</name>
</gene>
<feature type="region of interest" description="Disordered" evidence="7">
    <location>
        <begin position="1"/>
        <end position="31"/>
    </location>
</feature>
<evidence type="ECO:0000256" key="2">
    <source>
        <dbReference type="ARBA" id="ARBA00007362"/>
    </source>
</evidence>
<feature type="transmembrane region" description="Helical" evidence="8">
    <location>
        <begin position="138"/>
        <end position="158"/>
    </location>
</feature>
<dbReference type="EMBL" id="JABBCP010000001">
    <property type="protein sequence ID" value="NMF54967.1"/>
    <property type="molecule type" value="Genomic_DNA"/>
</dbReference>
<evidence type="ECO:0000256" key="6">
    <source>
        <dbReference type="ARBA" id="ARBA00023136"/>
    </source>
</evidence>
<evidence type="ECO:0000256" key="7">
    <source>
        <dbReference type="SAM" id="MobiDB-lite"/>
    </source>
</evidence>
<feature type="transmembrane region" description="Helical" evidence="8">
    <location>
        <begin position="170"/>
        <end position="193"/>
    </location>
</feature>
<sequence>MHVGVPAGQTQQETVSMGSDAESRKQRRAWRNRLNGRESRKTLVGVLATLAGAGLWGFSGTSASMLFDVYHVDTLWLLSVRQIFAGLLFMVLIAFTARDRFVRLWTNPAHIRTQLLFTLFGLFANQLFYLIAIRLTNAGTATVLQCLELIIIMVITCVRQTRGPRKRELAGLILALLGTFLIATGGDISALAISPAGLIAGLLTAVFAAATVMIPASLLPEYGSPVVTGSAMMLSGIITCAFIQPWNNVPALDIAGIEALVVFIVAGSFLSYMLYMQGVKDLGGMRASMIATVEPVSAAVTSAILLGVAFSGADIAGFAAIIIMVFLTV</sequence>
<comment type="similarity">
    <text evidence="2">Belongs to the EamA transporter family.</text>
</comment>
<dbReference type="SUPFAM" id="SSF103481">
    <property type="entry name" value="Multidrug resistance efflux transporter EmrE"/>
    <property type="match status" value="1"/>
</dbReference>
<keyword evidence="3" id="KW-1003">Cell membrane</keyword>
<feature type="transmembrane region" description="Helical" evidence="8">
    <location>
        <begin position="252"/>
        <end position="275"/>
    </location>
</feature>
<keyword evidence="4 8" id="KW-0812">Transmembrane</keyword>
<evidence type="ECO:0000256" key="4">
    <source>
        <dbReference type="ARBA" id="ARBA00022692"/>
    </source>
</evidence>
<dbReference type="Proteomes" id="UP000546970">
    <property type="component" value="Unassembled WGS sequence"/>
</dbReference>
<proteinExistence type="inferred from homology"/>
<dbReference type="PANTHER" id="PTHR32322">
    <property type="entry name" value="INNER MEMBRANE TRANSPORTER"/>
    <property type="match status" value="1"/>
</dbReference>
<accession>A0A7X9UAN2</accession>
<dbReference type="Pfam" id="PF00892">
    <property type="entry name" value="EamA"/>
    <property type="match status" value="2"/>
</dbReference>
<evidence type="ECO:0000256" key="8">
    <source>
        <dbReference type="SAM" id="Phobius"/>
    </source>
</evidence>
<feature type="transmembrane region" description="Helical" evidence="8">
    <location>
        <begin position="43"/>
        <end position="63"/>
    </location>
</feature>